<proteinExistence type="inferred from homology"/>
<feature type="chain" id="PRO_5003096122" description="Transmembrane protein" evidence="8">
    <location>
        <begin position="25"/>
        <end position="385"/>
    </location>
</feature>
<dbReference type="Pfam" id="PF07856">
    <property type="entry name" value="Orai-1"/>
    <property type="match status" value="1"/>
</dbReference>
<dbReference type="InterPro" id="IPR012446">
    <property type="entry name" value="CRAC_channel"/>
</dbReference>
<feature type="signal peptide" evidence="8">
    <location>
        <begin position="1"/>
        <end position="24"/>
    </location>
</feature>
<dbReference type="Gene3D" id="1.20.140.140">
    <property type="entry name" value="Calcium release-activated calcium channel protein Orai"/>
    <property type="match status" value="1"/>
</dbReference>
<evidence type="ECO:0000313" key="10">
    <source>
        <dbReference type="Proteomes" id="UP000002630"/>
    </source>
</evidence>
<dbReference type="Proteomes" id="UP000002630">
    <property type="component" value="Linkage Group LG09"/>
</dbReference>
<reference evidence="9 10" key="1">
    <citation type="journal article" date="2010" name="Nature">
        <title>The Ectocarpus genome and the independent evolution of multicellularity in brown algae.</title>
        <authorList>
            <person name="Cock J.M."/>
            <person name="Sterck L."/>
            <person name="Rouze P."/>
            <person name="Scornet D."/>
            <person name="Allen A.E."/>
            <person name="Amoutzias G."/>
            <person name="Anthouard V."/>
            <person name="Artiguenave F."/>
            <person name="Aury J.M."/>
            <person name="Badger J.H."/>
            <person name="Beszteri B."/>
            <person name="Billiau K."/>
            <person name="Bonnet E."/>
            <person name="Bothwell J.H."/>
            <person name="Bowler C."/>
            <person name="Boyen C."/>
            <person name="Brownlee C."/>
            <person name="Carrano C.J."/>
            <person name="Charrier B."/>
            <person name="Cho G.Y."/>
            <person name="Coelho S.M."/>
            <person name="Collen J."/>
            <person name="Corre E."/>
            <person name="Da Silva C."/>
            <person name="Delage L."/>
            <person name="Delaroque N."/>
            <person name="Dittami S.M."/>
            <person name="Doulbeau S."/>
            <person name="Elias M."/>
            <person name="Farnham G."/>
            <person name="Gachon C.M."/>
            <person name="Gschloessl B."/>
            <person name="Heesch S."/>
            <person name="Jabbari K."/>
            <person name="Jubin C."/>
            <person name="Kawai H."/>
            <person name="Kimura K."/>
            <person name="Kloareg B."/>
            <person name="Kupper F.C."/>
            <person name="Lang D."/>
            <person name="Le Bail A."/>
            <person name="Leblanc C."/>
            <person name="Lerouge P."/>
            <person name="Lohr M."/>
            <person name="Lopez P.J."/>
            <person name="Martens C."/>
            <person name="Maumus F."/>
            <person name="Michel G."/>
            <person name="Miranda-Saavedra D."/>
            <person name="Morales J."/>
            <person name="Moreau H."/>
            <person name="Motomura T."/>
            <person name="Nagasato C."/>
            <person name="Napoli C.A."/>
            <person name="Nelson D.R."/>
            <person name="Nyvall-Collen P."/>
            <person name="Peters A.F."/>
            <person name="Pommier C."/>
            <person name="Potin P."/>
            <person name="Poulain J."/>
            <person name="Quesneville H."/>
            <person name="Read B."/>
            <person name="Rensing S.A."/>
            <person name="Ritter A."/>
            <person name="Rousvoal S."/>
            <person name="Samanta M."/>
            <person name="Samson G."/>
            <person name="Schroeder D.C."/>
            <person name="Segurens B."/>
            <person name="Strittmatter M."/>
            <person name="Tonon T."/>
            <person name="Tregear J.W."/>
            <person name="Valentin K."/>
            <person name="von Dassow P."/>
            <person name="Yamagishi T."/>
            <person name="Van de Peer Y."/>
            <person name="Wincker P."/>
        </authorList>
    </citation>
    <scope>NUCLEOTIDE SEQUENCE [LARGE SCALE GENOMIC DNA]</scope>
    <source>
        <strain evidence="10">Ec32 / CCAP1310/4</strain>
    </source>
</reference>
<gene>
    <name evidence="9" type="ORF">Esi_0050_0029</name>
</gene>
<evidence type="ECO:0000256" key="8">
    <source>
        <dbReference type="SAM" id="SignalP"/>
    </source>
</evidence>
<accession>D7G367</accession>
<dbReference type="OrthoDB" id="10327233at2759"/>
<protein>
    <recommendedName>
        <fullName evidence="11">Transmembrane protein</fullName>
    </recommendedName>
</protein>
<keyword evidence="10" id="KW-1185">Reference proteome</keyword>
<feature type="transmembrane region" description="Helical" evidence="7">
    <location>
        <begin position="201"/>
        <end position="225"/>
    </location>
</feature>
<dbReference type="GO" id="GO:0016020">
    <property type="term" value="C:membrane"/>
    <property type="evidence" value="ECO:0007669"/>
    <property type="project" value="UniProtKB-SubCell"/>
</dbReference>
<dbReference type="AlphaFoldDB" id="D7G367"/>
<comment type="subcellular location">
    <subcellularLocation>
        <location evidence="1">Membrane</location>
        <topology evidence="1">Multi-pass membrane protein</topology>
    </subcellularLocation>
</comment>
<dbReference type="InParanoid" id="D7G367"/>
<evidence type="ECO:0000313" key="9">
    <source>
        <dbReference type="EMBL" id="CBJ26914.1"/>
    </source>
</evidence>
<feature type="transmembrane region" description="Helical" evidence="7">
    <location>
        <begin position="252"/>
        <end position="275"/>
    </location>
</feature>
<sequence length="385" mass="41684">MRSLALHTLAILGLGVMPLGRCDGFSAISSVLKLSNPPSMIMLGKTSTIQGVPRCRRQRAGGLPGCEEGSSFFPSTSFPYPPAVAAPDSTPQSCTTRMCLGSHNAVGMQDTRAWSVCSIPRALWYCRGLVYVGMGNVPSLDVLFGRAITTQISRHPDEHNVISGVLGELANIRTPAALLGGAALGTMFLQPKPDANKRLHLLYTLLSTSAFSLQLVCVLCSTLTYTSIASRPEAMAISAISYLSEQMQWEFFVIRGSFVYGLFSFLAALACRGWLTFYEEKERGPAWVIMAVLASSAIFLLNFIHYTQNSLTLCLGGMTKALISLTLRNMYDTKKRFFRHVLAAFGIWGAVKLLKLGPSKGAKRSAEKGTAVSTAPPPQSGRERK</sequence>
<keyword evidence="8" id="KW-0732">Signal</keyword>
<evidence type="ECO:0000256" key="6">
    <source>
        <dbReference type="SAM" id="MobiDB-lite"/>
    </source>
</evidence>
<evidence type="ECO:0008006" key="11">
    <source>
        <dbReference type="Google" id="ProtNLM"/>
    </source>
</evidence>
<evidence type="ECO:0000256" key="3">
    <source>
        <dbReference type="ARBA" id="ARBA00022692"/>
    </source>
</evidence>
<evidence type="ECO:0000256" key="4">
    <source>
        <dbReference type="ARBA" id="ARBA00022989"/>
    </source>
</evidence>
<dbReference type="EMBL" id="FN648708">
    <property type="protein sequence ID" value="CBJ26914.1"/>
    <property type="molecule type" value="Genomic_DNA"/>
</dbReference>
<evidence type="ECO:0000256" key="2">
    <source>
        <dbReference type="ARBA" id="ARBA00008062"/>
    </source>
</evidence>
<evidence type="ECO:0000256" key="5">
    <source>
        <dbReference type="ARBA" id="ARBA00023136"/>
    </source>
</evidence>
<dbReference type="EMBL" id="FN649734">
    <property type="protein sequence ID" value="CBJ26914.1"/>
    <property type="molecule type" value="Genomic_DNA"/>
</dbReference>
<keyword evidence="5 7" id="KW-0472">Membrane</keyword>
<keyword evidence="3 7" id="KW-0812">Transmembrane</keyword>
<dbReference type="InterPro" id="IPR038350">
    <property type="entry name" value="Orai_sf"/>
</dbReference>
<evidence type="ECO:0000256" key="7">
    <source>
        <dbReference type="SAM" id="Phobius"/>
    </source>
</evidence>
<feature type="transmembrane region" description="Helical" evidence="7">
    <location>
        <begin position="337"/>
        <end position="354"/>
    </location>
</feature>
<comment type="similarity">
    <text evidence="2">Belongs to the Orai family.</text>
</comment>
<name>D7G367_ECTSI</name>
<organism evidence="9 10">
    <name type="scientific">Ectocarpus siliculosus</name>
    <name type="common">Brown alga</name>
    <name type="synonym">Conferva siliculosa</name>
    <dbReference type="NCBI Taxonomy" id="2880"/>
    <lineage>
        <taxon>Eukaryota</taxon>
        <taxon>Sar</taxon>
        <taxon>Stramenopiles</taxon>
        <taxon>Ochrophyta</taxon>
        <taxon>PX clade</taxon>
        <taxon>Phaeophyceae</taxon>
        <taxon>Ectocarpales</taxon>
        <taxon>Ectocarpaceae</taxon>
        <taxon>Ectocarpus</taxon>
    </lineage>
</organism>
<feature type="transmembrane region" description="Helical" evidence="7">
    <location>
        <begin position="287"/>
        <end position="306"/>
    </location>
</feature>
<keyword evidence="4 7" id="KW-1133">Transmembrane helix</keyword>
<feature type="region of interest" description="Disordered" evidence="6">
    <location>
        <begin position="361"/>
        <end position="385"/>
    </location>
</feature>
<evidence type="ECO:0000256" key="1">
    <source>
        <dbReference type="ARBA" id="ARBA00004141"/>
    </source>
</evidence>